<feature type="active site" description="Proton donor; for dehydratase activity" evidence="8">
    <location>
        <position position="1122"/>
    </location>
</feature>
<protein>
    <submittedName>
        <fullName evidence="12">SDR family NAD(P)-dependent oxidoreductase</fullName>
    </submittedName>
</protein>
<dbReference type="InterPro" id="IPR032821">
    <property type="entry name" value="PKS_assoc"/>
</dbReference>
<feature type="region of interest" description="C-terminal hotdog fold" evidence="8">
    <location>
        <begin position="1062"/>
        <end position="1218"/>
    </location>
</feature>
<dbReference type="InterPro" id="IPR011032">
    <property type="entry name" value="GroES-like_sf"/>
</dbReference>
<dbReference type="InterPro" id="IPR009081">
    <property type="entry name" value="PP-bd_ACP"/>
</dbReference>
<dbReference type="InterPro" id="IPR013968">
    <property type="entry name" value="PKS_KR"/>
</dbReference>
<dbReference type="Pfam" id="PF08659">
    <property type="entry name" value="KR"/>
    <property type="match status" value="1"/>
</dbReference>
<dbReference type="EMBL" id="VAUP01000031">
    <property type="protein sequence ID" value="TLX42231.1"/>
    <property type="molecule type" value="Genomic_DNA"/>
</dbReference>
<evidence type="ECO:0000256" key="2">
    <source>
        <dbReference type="ARBA" id="ARBA00022553"/>
    </source>
</evidence>
<feature type="domain" description="PKS/mFAS DH" evidence="11">
    <location>
        <begin position="930"/>
        <end position="1218"/>
    </location>
</feature>
<evidence type="ECO:0000256" key="4">
    <source>
        <dbReference type="ARBA" id="ARBA00022857"/>
    </source>
</evidence>
<proteinExistence type="predicted"/>
<evidence type="ECO:0000259" key="11">
    <source>
        <dbReference type="PROSITE" id="PS52019"/>
    </source>
</evidence>
<comment type="caution">
    <text evidence="12">The sequence shown here is derived from an EMBL/GenBank/DDBJ whole genome shotgun (WGS) entry which is preliminary data.</text>
</comment>
<dbReference type="GeneID" id="95774847"/>
<organism evidence="12 13">
    <name type="scientific">Xanthobacter autotrophicus</name>
    <dbReference type="NCBI Taxonomy" id="280"/>
    <lineage>
        <taxon>Bacteria</taxon>
        <taxon>Pseudomonadati</taxon>
        <taxon>Pseudomonadota</taxon>
        <taxon>Alphaproteobacteria</taxon>
        <taxon>Hyphomicrobiales</taxon>
        <taxon>Xanthobacteraceae</taxon>
        <taxon>Xanthobacter</taxon>
    </lineage>
</organism>
<dbReference type="Pfam" id="PF00109">
    <property type="entry name" value="ketoacyl-synt"/>
    <property type="match status" value="1"/>
</dbReference>
<dbReference type="CDD" id="cd00833">
    <property type="entry name" value="PKS"/>
    <property type="match status" value="1"/>
</dbReference>
<dbReference type="GO" id="GO:0004315">
    <property type="term" value="F:3-oxoacyl-[acyl-carrier-protein] synthase activity"/>
    <property type="evidence" value="ECO:0007669"/>
    <property type="project" value="InterPro"/>
</dbReference>
<dbReference type="InterPro" id="IPR014031">
    <property type="entry name" value="Ketoacyl_synth_C"/>
</dbReference>
<dbReference type="GO" id="GO:0031177">
    <property type="term" value="F:phosphopantetheine binding"/>
    <property type="evidence" value="ECO:0007669"/>
    <property type="project" value="InterPro"/>
</dbReference>
<dbReference type="PROSITE" id="PS52004">
    <property type="entry name" value="KS3_2"/>
    <property type="match status" value="1"/>
</dbReference>
<keyword evidence="1" id="KW-0596">Phosphopantetheine</keyword>
<sequence length="3081" mass="327176">MDSLDLLDGQARAVGNGLGQEPEAVAVIGIGCRFPGGITSADGYWSFLLGKRCGIREIPADRWNVRNYYDPDPESAGRSYSKWGGFLSGDVFNFDPAFFDMAPREVMLMDPQQRLLLQVAYESIEDSGVPLRTLQRQRAGVFVGISTSDFSYSQRYRRVATDIFAGTGSAYSIAANRISHRLDLKGPSIALDTACSSALVAVDQAMRHLAMGTCDVALAGGVNLMLDPGPFVAFASANMLSATGKIYTFDARADGFVRGEGCGIVVLKPLARAVADGDRIYAVIRGSAVNQDGRTPTLTAPSDVAQTAMLESLVGHANIDPEDVGYVEAHGTGTPVGDPIEASAIGRVFGAGRVDRPVLVGSFKPNLGHLESASGVAGLIKIVLSTHHGIVPPNLNFETPNPTIPFDALGLSVPVEPTPYSSEHDVRLAVVNSFGFGGTNASVAVESFHGGKRPRADMRADLRARPAPAEGPVFIPLSANGKAALGLWAEELADAVDEGGTLAEVPYETLASALKTSRDHLTERAAILADPQAQDLPLKLRTLALGADAPANEAIAPYIITGRAKPRRLAFTFSGQGGQWWAMARKLLTEDKTYRAFVETFDEALKPYTGWSVIEEITRDEATTRINDADVTQAAIFSNQVGLYRMWRERGLTPELLVGHSFGEVAATHIAGCIDLDTCAKIIYHRGLIPHGSTRRGAMATLGVTYDQLAPLLPADESVVVAAYNGPTAQTISGMEAPVVALLEEVKRLYPDVTARRLTMDFGWHSPHLDDCEAKFREGLGEISWKTPAFPIVSTVTGMLETCFDSEYWWQNLRQAVSYKKAIDFCLDLGIDAFLELGPHRTVTPLIHGIAQERNASVVAVSSLERQGDDRLVMARSLASLYVNGVSFDWSESDTGAEEHLPLPRRPWVNERLVQLPLEARQFLFDSDRHPLLGWREIGPEPAWTNEITLKSAKYLADHRPGGDCLFPTVGYLEMMTGALRELFGEAPVELRDFRIHEALSIGGDDVVLLRTSYDPATSRLRISSMKRDTEEDWRLRVEAYGWQHAFAVPPASFDPAILATRPAIEREDFYRLTARHGLDYGPTFQAVQALWLAGPRHAVARISSADAAKRDGFIAFPGLFDSVLQSGLVLEDVDLGLWIPGEPLPDEESVAGKYKLMLPVGIRKVMVAGPLPPEVICEFFTDPADDTGIYRVYALDGTPLLSVENLKVKTLGALKANAGDGGSVVIEETFETVAPKADTPVRLGRWLVLSGDPATTEPLASALVASGAIVETLAPDIFTAMQAEDATRLIEQRLAAPEGLTGIVYAATAGVELGPEAELSTERLVAAVEAASFGLVTVGQVLDRLRTAPSRPALVVIGRASRLIPGDGPMATEGLADSALLGLSRTLANECPEFAVRHVDADAAAFSEGMALAQAVLEESDEAEIILRGTERTVPRLRQGPLNSLAPRRRTITKSADPANFTVTMTSPGLIDNVVVRECPYPTPKAGEVVVEVAAVGLNFRDIMAATGILPDEAEGEGAWWRNLGLEFAGTVRSTGEAITAFKVGDRVMGMGKGFLRRFAAADARFLMHVPDDVALEDAATLPAAFMTAHYSLVDIGRLEPDEKVLVHLATGGVGLAAIQVARDIGAEILASAGSDAKRNFLRDLGITHVMNSRSLEFSEGVRAATGGRGVDVVLNALSGAGIDKGLECLAPFGRFVEIGKRDLAQDKPIGLKSLYYNNSYSVIDLSTIADERPARLSSLLRAVEAKVAQGLYRPLVATRFPVSRAAEAMRLFSKAQHLGKVVLTFDEPAIEVEVDLNQTMRFSGEASYLVTGGLRGFGVAVADFLSRQGAGRLLLCGRNGTPDADSEPVLAAIAARGTEIVPIALDVTDADAVDALIAAHAKSDKPLKGIVHGAAVIQDGFVSQLDEGQISRVIRPKAGGAWSLHRAVTRHGADLDFFVSFSSLAQVIGSPGQANYTAANSVLNGMGSFRKSRGLAGSAAAWGSIAGSGFVARSEALGNYLESIGMKPVPDTEAAASLGTLLRAEDENLGFARADWAAISRALARTAGTARVKPLLAQRTGGRSRIQAELLAAPREAWDGMLADLIRGEVAKVLKVSPNDIPSDRRLSELGLDSLSSFELKNRIEAHVDVNIPVAKFLQTPTVTGLSGVVAATFEATQKARAATAAALADGGGGVGGAGGGTVFRPLVRQEAVIALGGRPMTSGITRAALEVAASRAIDPTLDFETLAQALAALASAEDALKLTGTASGEIVAGEAPDLEWITDASGLAPVTQPGPLWRFGLSKAADGALTLHARAHRAAADSLSPHLALAALVAAAKATPAPGTPFAAFAAAERPVDGTMALAGHMAFWKEMLRTPPAALPSLGRTLASAPTGFGLNRGAVGHFDATLTVPGFDALSAPDQEALLIAALGRALAAGSGIDRALVECHDPARREVPATLIGPVGTGMPVLLDRLDAPADWLIRRARQRLAAARSHRALDTAAVEALLADRLNAAGAALRQVGFAFIDADGAARAKALGIAEPLAALTDPFNELRLDATADGASLKLRLALDTAAFPTEVGRALLDAIATAVAELSGTPATMGPATWHGSTGTARRAAAAAPLPPPVVAAPATPGLTPAGERQVPLSVKQNNVLRSLMKPGTNHAYRVFWSIGRAFRIAPRADIDRLRRALKLVEERQESLRTRFVVDNDGQPRALILPCGEPPLVVEDMPGADAAAVQARLSALLDSPLDPFAEAPYRVTVLRGGEDGDVVVAQGHHLIFDGWALGVFVEEVFQAFLGIPLGPPEMTVEQYVNEFDRATDPVFMAEREAYVRELYGANPPPLPNFGRKAKGLAPNLDRTQAGPGGEIFAFLNATGHERVQTRARRIGITETSLLNAAVAQAIAVRGGVEDVILNIPAAMRTDRRLNNFVGWVHGSTLLRAPGGAVADLDVLGVMLSDQLNRALVYTPFEFCFLDGDLHDDLVAKGSYLALFVSGMQTPDRFARGATTSALQRQGKTEELDLGLIKVAPLSAKLLRYAINEIDLRSFQSADGLAYRLGYDTTALTAAEGLELVADVLDRLGVGPDGCEAIVDTDAEEKNA</sequence>
<dbReference type="InterPro" id="IPR020806">
    <property type="entry name" value="PKS_PP-bd"/>
</dbReference>
<keyword evidence="6" id="KW-0012">Acyltransferase</keyword>
<dbReference type="InterPro" id="IPR036736">
    <property type="entry name" value="ACP-like_sf"/>
</dbReference>
<dbReference type="InterPro" id="IPR016036">
    <property type="entry name" value="Malonyl_transacylase_ACP-bd"/>
</dbReference>
<dbReference type="InterPro" id="IPR023213">
    <property type="entry name" value="CAT-like_dom_sf"/>
</dbReference>
<dbReference type="InterPro" id="IPR057326">
    <property type="entry name" value="KR_dom"/>
</dbReference>
<dbReference type="SMART" id="SM00823">
    <property type="entry name" value="PKS_PP"/>
    <property type="match status" value="1"/>
</dbReference>
<dbReference type="InterPro" id="IPR016039">
    <property type="entry name" value="Thiolase-like"/>
</dbReference>
<dbReference type="InterPro" id="IPR049900">
    <property type="entry name" value="PKS_mFAS_DH"/>
</dbReference>
<dbReference type="SUPFAM" id="SSF47336">
    <property type="entry name" value="ACP-like"/>
    <property type="match status" value="1"/>
</dbReference>
<dbReference type="SMART" id="SM00822">
    <property type="entry name" value="PKS_KR"/>
    <property type="match status" value="1"/>
</dbReference>
<evidence type="ECO:0000256" key="8">
    <source>
        <dbReference type="PROSITE-ProRule" id="PRU01363"/>
    </source>
</evidence>
<dbReference type="Pfam" id="PF02801">
    <property type="entry name" value="Ketoacyl-synt_C"/>
    <property type="match status" value="1"/>
</dbReference>
<keyword evidence="3" id="KW-0808">Transferase</keyword>
<dbReference type="CDD" id="cd05195">
    <property type="entry name" value="enoyl_red"/>
    <property type="match status" value="1"/>
</dbReference>
<evidence type="ECO:0000259" key="9">
    <source>
        <dbReference type="PROSITE" id="PS50075"/>
    </source>
</evidence>
<dbReference type="PROSITE" id="PS00606">
    <property type="entry name" value="KS3_1"/>
    <property type="match status" value="1"/>
</dbReference>
<dbReference type="OrthoDB" id="9778690at2"/>
<comment type="function">
    <text evidence="7">Involved in production of the polyketide antibiotic thailandamide.</text>
</comment>
<dbReference type="InterPro" id="IPR016035">
    <property type="entry name" value="Acyl_Trfase/lysoPLipase"/>
</dbReference>
<dbReference type="SMART" id="SM00826">
    <property type="entry name" value="PKS_DH"/>
    <property type="match status" value="1"/>
</dbReference>
<dbReference type="Pfam" id="PF00698">
    <property type="entry name" value="Acyl_transf_1"/>
    <property type="match status" value="1"/>
</dbReference>
<dbReference type="SUPFAM" id="SSF53901">
    <property type="entry name" value="Thiolase-like"/>
    <property type="match status" value="1"/>
</dbReference>
<name>A0A6C1KEN7_XANAU</name>
<dbReference type="Gene3D" id="3.40.50.720">
    <property type="entry name" value="NAD(P)-binding Rossmann-like Domain"/>
    <property type="match status" value="3"/>
</dbReference>
<dbReference type="Pfam" id="PF08240">
    <property type="entry name" value="ADH_N"/>
    <property type="match status" value="1"/>
</dbReference>
<dbReference type="InterPro" id="IPR042104">
    <property type="entry name" value="PKS_dehydratase_sf"/>
</dbReference>
<dbReference type="InterPro" id="IPR049552">
    <property type="entry name" value="PKS_DH_N"/>
</dbReference>
<dbReference type="Pfam" id="PF14765">
    <property type="entry name" value="PS-DH"/>
    <property type="match status" value="1"/>
</dbReference>
<evidence type="ECO:0000256" key="5">
    <source>
        <dbReference type="ARBA" id="ARBA00023268"/>
    </source>
</evidence>
<dbReference type="InterPro" id="IPR013154">
    <property type="entry name" value="ADH-like_N"/>
</dbReference>
<dbReference type="InterPro" id="IPR014043">
    <property type="entry name" value="Acyl_transferase_dom"/>
</dbReference>
<dbReference type="InterPro" id="IPR013149">
    <property type="entry name" value="ADH-like_C"/>
</dbReference>
<dbReference type="RefSeq" id="WP_138400370.1">
    <property type="nucleotide sequence ID" value="NZ_JBAFVI010000003.1"/>
</dbReference>
<dbReference type="SMART" id="SM00829">
    <property type="entry name" value="PKS_ER"/>
    <property type="match status" value="1"/>
</dbReference>
<evidence type="ECO:0000313" key="12">
    <source>
        <dbReference type="EMBL" id="TLX42231.1"/>
    </source>
</evidence>
<dbReference type="Gene3D" id="1.10.1200.10">
    <property type="entry name" value="ACP-like"/>
    <property type="match status" value="1"/>
</dbReference>
<dbReference type="PANTHER" id="PTHR43775:SF37">
    <property type="entry name" value="SI:DKEY-61P9.11"/>
    <property type="match status" value="1"/>
</dbReference>
<dbReference type="Gene3D" id="3.30.70.3290">
    <property type="match status" value="1"/>
</dbReference>
<dbReference type="Gene3D" id="3.40.47.10">
    <property type="match status" value="1"/>
</dbReference>
<accession>A0A6C1KEN7</accession>
<dbReference type="InterPro" id="IPR036291">
    <property type="entry name" value="NAD(P)-bd_dom_sf"/>
</dbReference>
<keyword evidence="2" id="KW-0597">Phosphoprotein</keyword>
<dbReference type="SUPFAM" id="SSF52777">
    <property type="entry name" value="CoA-dependent acyltransferases"/>
    <property type="match status" value="4"/>
</dbReference>
<dbReference type="InterPro" id="IPR050091">
    <property type="entry name" value="PKS_NRPS_Biosynth_Enz"/>
</dbReference>
<reference evidence="12 13" key="1">
    <citation type="submission" date="2019-05" db="EMBL/GenBank/DDBJ databases">
        <authorList>
            <person name="Zhou X."/>
        </authorList>
    </citation>
    <scope>NUCLEOTIDE SEQUENCE [LARGE SCALE GENOMIC DNA]</scope>
    <source>
        <strain evidence="12 13">DSM 432</strain>
    </source>
</reference>
<dbReference type="Pfam" id="PF21089">
    <property type="entry name" value="PKS_DH_N"/>
    <property type="match status" value="1"/>
</dbReference>
<keyword evidence="4" id="KW-0521">NADP</keyword>
<dbReference type="PROSITE" id="PS50075">
    <property type="entry name" value="CARRIER"/>
    <property type="match status" value="1"/>
</dbReference>
<dbReference type="Pfam" id="PF00550">
    <property type="entry name" value="PP-binding"/>
    <property type="match status" value="1"/>
</dbReference>
<dbReference type="PANTHER" id="PTHR43775">
    <property type="entry name" value="FATTY ACID SYNTHASE"/>
    <property type="match status" value="1"/>
</dbReference>
<feature type="region of interest" description="N-terminal hotdog fold" evidence="8">
    <location>
        <begin position="930"/>
        <end position="1049"/>
    </location>
</feature>
<dbReference type="InterPro" id="IPR049551">
    <property type="entry name" value="PKS_DH_C"/>
</dbReference>
<dbReference type="Pfam" id="PF16197">
    <property type="entry name" value="KAsynt_C_assoc"/>
    <property type="match status" value="1"/>
</dbReference>
<dbReference type="InterPro" id="IPR001242">
    <property type="entry name" value="Condensation_dom"/>
</dbReference>
<dbReference type="Gene3D" id="3.40.366.10">
    <property type="entry name" value="Malonyl-Coenzyme A Acyl Carrier Protein, domain 2"/>
    <property type="match status" value="1"/>
</dbReference>
<dbReference type="InterPro" id="IPR014030">
    <property type="entry name" value="Ketoacyl_synth_N"/>
</dbReference>
<dbReference type="Proteomes" id="UP000305131">
    <property type="component" value="Unassembled WGS sequence"/>
</dbReference>
<feature type="domain" description="Carrier" evidence="9">
    <location>
        <begin position="2082"/>
        <end position="2156"/>
    </location>
</feature>
<dbReference type="GO" id="GO:0006633">
    <property type="term" value="P:fatty acid biosynthetic process"/>
    <property type="evidence" value="ECO:0007669"/>
    <property type="project" value="InterPro"/>
</dbReference>
<dbReference type="InterPro" id="IPR020807">
    <property type="entry name" value="PKS_DH"/>
</dbReference>
<dbReference type="FunFam" id="3.40.47.10:FF:000019">
    <property type="entry name" value="Polyketide synthase type I"/>
    <property type="match status" value="1"/>
</dbReference>
<dbReference type="GO" id="GO:0016491">
    <property type="term" value="F:oxidoreductase activity"/>
    <property type="evidence" value="ECO:0007669"/>
    <property type="project" value="InterPro"/>
</dbReference>
<dbReference type="InterPro" id="IPR020843">
    <property type="entry name" value="ER"/>
</dbReference>
<dbReference type="InterPro" id="IPR018201">
    <property type="entry name" value="Ketoacyl_synth_AS"/>
</dbReference>
<evidence type="ECO:0000259" key="10">
    <source>
        <dbReference type="PROSITE" id="PS52004"/>
    </source>
</evidence>
<evidence type="ECO:0000313" key="13">
    <source>
        <dbReference type="Proteomes" id="UP000305131"/>
    </source>
</evidence>
<dbReference type="Gene3D" id="3.30.559.30">
    <property type="entry name" value="Nonribosomal peptide synthetase, condensation domain"/>
    <property type="match status" value="2"/>
</dbReference>
<feature type="active site" description="Proton acceptor; for dehydratase activity" evidence="8">
    <location>
        <position position="959"/>
    </location>
</feature>
<evidence type="ECO:0000256" key="6">
    <source>
        <dbReference type="ARBA" id="ARBA00023315"/>
    </source>
</evidence>
<dbReference type="SUPFAM" id="SSF55048">
    <property type="entry name" value="Probable ACP-binding domain of malonyl-CoA ACP transacylase"/>
    <property type="match status" value="1"/>
</dbReference>
<dbReference type="GO" id="GO:0004312">
    <property type="term" value="F:fatty acid synthase activity"/>
    <property type="evidence" value="ECO:0007669"/>
    <property type="project" value="TreeGrafter"/>
</dbReference>
<dbReference type="FunFam" id="3.40.50.720:FF:000209">
    <property type="entry name" value="Polyketide synthase Pks12"/>
    <property type="match status" value="1"/>
</dbReference>
<dbReference type="InterPro" id="IPR001227">
    <property type="entry name" value="Ac_transferase_dom_sf"/>
</dbReference>
<dbReference type="Pfam" id="PF00668">
    <property type="entry name" value="Condensation"/>
    <property type="match status" value="1"/>
</dbReference>
<dbReference type="Pfam" id="PF00107">
    <property type="entry name" value="ADH_zinc_N"/>
    <property type="match status" value="1"/>
</dbReference>
<evidence type="ECO:0000256" key="3">
    <source>
        <dbReference type="ARBA" id="ARBA00022679"/>
    </source>
</evidence>
<dbReference type="SMART" id="SM00825">
    <property type="entry name" value="PKS_KS"/>
    <property type="match status" value="1"/>
</dbReference>
<dbReference type="SUPFAM" id="SSF51735">
    <property type="entry name" value="NAD(P)-binding Rossmann-fold domains"/>
    <property type="match status" value="3"/>
</dbReference>
<evidence type="ECO:0000256" key="7">
    <source>
        <dbReference type="ARBA" id="ARBA00054155"/>
    </source>
</evidence>
<keyword evidence="5" id="KW-0511">Multifunctional enzyme</keyword>
<dbReference type="Gene3D" id="3.90.180.10">
    <property type="entry name" value="Medium-chain alcohol dehydrogenases, catalytic domain"/>
    <property type="match status" value="1"/>
</dbReference>
<dbReference type="PROSITE" id="PS52019">
    <property type="entry name" value="PKS_MFAS_DH"/>
    <property type="match status" value="1"/>
</dbReference>
<dbReference type="Gene3D" id="3.30.559.10">
    <property type="entry name" value="Chloramphenicol acetyltransferase-like domain"/>
    <property type="match status" value="2"/>
</dbReference>
<dbReference type="InterPro" id="IPR020841">
    <property type="entry name" value="PKS_Beta-ketoAc_synthase_dom"/>
</dbReference>
<dbReference type="SMART" id="SM00827">
    <property type="entry name" value="PKS_AT"/>
    <property type="match status" value="1"/>
</dbReference>
<dbReference type="SUPFAM" id="SSF50129">
    <property type="entry name" value="GroES-like"/>
    <property type="match status" value="1"/>
</dbReference>
<dbReference type="SUPFAM" id="SSF52151">
    <property type="entry name" value="FabD/lysophospholipase-like"/>
    <property type="match status" value="1"/>
</dbReference>
<feature type="domain" description="Ketosynthase family 3 (KS3)" evidence="10">
    <location>
        <begin position="22"/>
        <end position="447"/>
    </location>
</feature>
<dbReference type="Gene3D" id="3.10.129.110">
    <property type="entry name" value="Polyketide synthase dehydratase"/>
    <property type="match status" value="1"/>
</dbReference>
<gene>
    <name evidence="12" type="ORF">FBQ73_15445</name>
</gene>
<evidence type="ECO:0000256" key="1">
    <source>
        <dbReference type="ARBA" id="ARBA00022450"/>
    </source>
</evidence>